<name>A0A323VE11_9ACTN</name>
<dbReference type="Proteomes" id="UP000247602">
    <property type="component" value="Unassembled WGS sequence"/>
</dbReference>
<gene>
    <name evidence="3" type="ORF">DMO24_01680</name>
    <name evidence="2" type="ORF">FHX36_000088</name>
</gene>
<dbReference type="EMBL" id="JACIBU010000001">
    <property type="protein sequence ID" value="MBB3674353.1"/>
    <property type="molecule type" value="Genomic_DNA"/>
</dbReference>
<evidence type="ECO:0000313" key="5">
    <source>
        <dbReference type="Proteomes" id="UP000580718"/>
    </source>
</evidence>
<dbReference type="OrthoDB" id="4870029at2"/>
<dbReference type="Proteomes" id="UP000580718">
    <property type="component" value="Unassembled WGS sequence"/>
</dbReference>
<evidence type="ECO:0000313" key="2">
    <source>
        <dbReference type="EMBL" id="MBB3674353.1"/>
    </source>
</evidence>
<accession>A0A323VE11</accession>
<dbReference type="AlphaFoldDB" id="A0A323VE11"/>
<dbReference type="EMBL" id="QKNV01000012">
    <property type="protein sequence ID" value="PZA23104.1"/>
    <property type="molecule type" value="Genomic_DNA"/>
</dbReference>
<reference evidence="3 4" key="1">
    <citation type="submission" date="2018-06" db="EMBL/GenBank/DDBJ databases">
        <title>Draft genome sequence of Modestobacter versicolor CP153-2.</title>
        <authorList>
            <person name="Gundlapally S.R."/>
        </authorList>
    </citation>
    <scope>NUCLEOTIDE SEQUENCE [LARGE SCALE GENOMIC DNA]</scope>
    <source>
        <strain evidence="3 4">CP153-2</strain>
    </source>
</reference>
<evidence type="ECO:0000313" key="4">
    <source>
        <dbReference type="Proteomes" id="UP000247602"/>
    </source>
</evidence>
<dbReference type="RefSeq" id="WP_110550617.1">
    <property type="nucleotide sequence ID" value="NZ_JACIBU010000001.1"/>
</dbReference>
<proteinExistence type="predicted"/>
<reference evidence="2 5" key="2">
    <citation type="submission" date="2020-08" db="EMBL/GenBank/DDBJ databases">
        <title>Sequencing the genomes of 1000 actinobacteria strains.</title>
        <authorList>
            <person name="Klenk H.-P."/>
        </authorList>
    </citation>
    <scope>NUCLEOTIDE SEQUENCE [LARGE SCALE GENOMIC DNA]</scope>
    <source>
        <strain evidence="2 5">DSM 16678</strain>
    </source>
</reference>
<evidence type="ECO:0000256" key="1">
    <source>
        <dbReference type="SAM" id="MobiDB-lite"/>
    </source>
</evidence>
<keyword evidence="4" id="KW-1185">Reference proteome</keyword>
<sequence>MTPASAGKQPERWLLTSDGHEHLVEIAEVGLRRRLTWSVDGTEAATKTTSDEKVVLDGGEHGAVGVRLPTFTGPARRVTWYPPGAQAVAVAQTGLGGTDFDPEPGSKAAVREAWIREHPNLHAARRTGAAVLGVVLPILGIWLLSRIDIPWPSIPWPDWDLPSIPWPDISIPLPDWDLPELPAWLRELLDKAKYVVPVLVALAVARAEVRRRRAQDERKQRPTDLPPEHRPQP</sequence>
<evidence type="ECO:0000313" key="3">
    <source>
        <dbReference type="EMBL" id="PZA23104.1"/>
    </source>
</evidence>
<feature type="region of interest" description="Disordered" evidence="1">
    <location>
        <begin position="212"/>
        <end position="233"/>
    </location>
</feature>
<protein>
    <submittedName>
        <fullName evidence="3">Uncharacterized protein</fullName>
    </submittedName>
</protein>
<feature type="compositionally biased region" description="Basic and acidic residues" evidence="1">
    <location>
        <begin position="214"/>
        <end position="233"/>
    </location>
</feature>
<organism evidence="3 4">
    <name type="scientific">Modestobacter versicolor</name>
    <dbReference type="NCBI Taxonomy" id="429133"/>
    <lineage>
        <taxon>Bacteria</taxon>
        <taxon>Bacillati</taxon>
        <taxon>Actinomycetota</taxon>
        <taxon>Actinomycetes</taxon>
        <taxon>Geodermatophilales</taxon>
        <taxon>Geodermatophilaceae</taxon>
        <taxon>Modestobacter</taxon>
    </lineage>
</organism>
<comment type="caution">
    <text evidence="3">The sequence shown here is derived from an EMBL/GenBank/DDBJ whole genome shotgun (WGS) entry which is preliminary data.</text>
</comment>